<feature type="compositionally biased region" description="Polar residues" evidence="1">
    <location>
        <begin position="146"/>
        <end position="158"/>
    </location>
</feature>
<reference evidence="2" key="1">
    <citation type="journal article" date="2012" name="Proc. Natl. Acad. Sci. U.S.A.">
        <title>Antigenic diversity is generated by distinct evolutionary mechanisms in African trypanosome species.</title>
        <authorList>
            <person name="Jackson A.P."/>
            <person name="Berry A."/>
            <person name="Aslett M."/>
            <person name="Allison H.C."/>
            <person name="Burton P."/>
            <person name="Vavrova-Anderson J."/>
            <person name="Brown R."/>
            <person name="Browne H."/>
            <person name="Corton N."/>
            <person name="Hauser H."/>
            <person name="Gamble J."/>
            <person name="Gilderthorp R."/>
            <person name="Marcello L."/>
            <person name="McQuillan J."/>
            <person name="Otto T.D."/>
            <person name="Quail M.A."/>
            <person name="Sanders M.J."/>
            <person name="van Tonder A."/>
            <person name="Ginger M.L."/>
            <person name="Field M.C."/>
            <person name="Barry J.D."/>
            <person name="Hertz-Fowler C."/>
            <person name="Berriman M."/>
        </authorList>
    </citation>
    <scope>NUCLEOTIDE SEQUENCE</scope>
    <source>
        <strain evidence="2">IL3000</strain>
    </source>
</reference>
<evidence type="ECO:0000256" key="1">
    <source>
        <dbReference type="SAM" id="MobiDB-lite"/>
    </source>
</evidence>
<feature type="region of interest" description="Disordered" evidence="1">
    <location>
        <begin position="133"/>
        <end position="167"/>
    </location>
</feature>
<feature type="compositionally biased region" description="Low complexity" evidence="1">
    <location>
        <begin position="135"/>
        <end position="145"/>
    </location>
</feature>
<dbReference type="EMBL" id="HE575314">
    <property type="protein sequence ID" value="CCC89431.1"/>
    <property type="molecule type" value="Genomic_DNA"/>
</dbReference>
<proteinExistence type="predicted"/>
<organism evidence="2">
    <name type="scientific">Trypanosoma congolense (strain IL3000)</name>
    <dbReference type="NCBI Taxonomy" id="1068625"/>
    <lineage>
        <taxon>Eukaryota</taxon>
        <taxon>Discoba</taxon>
        <taxon>Euglenozoa</taxon>
        <taxon>Kinetoplastea</taxon>
        <taxon>Metakinetoplastina</taxon>
        <taxon>Trypanosomatida</taxon>
        <taxon>Trypanosomatidae</taxon>
        <taxon>Trypanosoma</taxon>
        <taxon>Nannomonas</taxon>
    </lineage>
</organism>
<feature type="region of interest" description="Disordered" evidence="1">
    <location>
        <begin position="181"/>
        <end position="262"/>
    </location>
</feature>
<gene>
    <name evidence="2" type="ORF">TCIL3000_1_1990</name>
</gene>
<feature type="compositionally biased region" description="Polar residues" evidence="1">
    <location>
        <begin position="184"/>
        <end position="199"/>
    </location>
</feature>
<dbReference type="VEuPathDB" id="TriTrypDB:TcIL3000_1_1990"/>
<sequence length="455" mass="50447">MFARAAYSSANSIRGRRSPSPPSLSRPGMPRRGSDSHQKDSSLIAALDEMLHAPRRDGGFEGVLRYDDLRQILMRLNCTWDTDRIDDCWYDIVRGRATPITDDMSWARCCICEHFNGEYTAPTTIEHLREQHIPSPRSDSCSHSSVEPTSPCRTSPRNKNGGIELTASSYPVRAKTVVKGTGSAGLTSQDQHILQRTSPPTSPRCDSGVEDPGQRRSPRYATPTMSGARKKFADQPVMRQSPSSASKDGTRRRKGSLSTPNDVFRRLVEDASSRRCRQLASAAEVAIEADRITANSGSIPNSPVRSCRQSPVRHAWDMPTKSYRAKHSSEPPAFDRLEAIPATPKVTRHKPPGPSSFVPPGYVEAVARLRKFAASRSHYRDFVSSLRIDPPTSPPCTDAPILRLPLQGGRHDSGRAVDIRLAKFARTQPQSVLQGVPYDDPSRVIYQNVLRRKRC</sequence>
<feature type="compositionally biased region" description="Polar residues" evidence="1">
    <location>
        <begin position="238"/>
        <end position="247"/>
    </location>
</feature>
<dbReference type="AlphaFoldDB" id="G0UJ81"/>
<name>G0UJ81_TRYCI</name>
<evidence type="ECO:0000313" key="2">
    <source>
        <dbReference type="EMBL" id="CCC89431.1"/>
    </source>
</evidence>
<feature type="region of interest" description="Disordered" evidence="1">
    <location>
        <begin position="1"/>
        <end position="40"/>
    </location>
</feature>
<accession>G0UJ81</accession>
<protein>
    <submittedName>
        <fullName evidence="2">Uncharacterized protein</fullName>
    </submittedName>
</protein>